<dbReference type="InterPro" id="IPR037914">
    <property type="entry name" value="SpoVT-AbrB_sf"/>
</dbReference>
<dbReference type="EMBL" id="QRUP01000001">
    <property type="protein sequence ID" value="RGR76894.1"/>
    <property type="molecule type" value="Genomic_DNA"/>
</dbReference>
<name>A0A412G6G5_9FIRM</name>
<dbReference type="InterPro" id="IPR007159">
    <property type="entry name" value="SpoVT-AbrB_dom"/>
</dbReference>
<dbReference type="SMART" id="SM00966">
    <property type="entry name" value="SpoVT_AbrB"/>
    <property type="match status" value="1"/>
</dbReference>
<gene>
    <name evidence="2" type="ORF">DWY25_00960</name>
</gene>
<dbReference type="SUPFAM" id="SSF89447">
    <property type="entry name" value="AbrB/MazE/MraZ-like"/>
    <property type="match status" value="1"/>
</dbReference>
<feature type="domain" description="SpoVT-AbrB" evidence="1">
    <location>
        <begin position="9"/>
        <end position="54"/>
    </location>
</feature>
<proteinExistence type="predicted"/>
<dbReference type="GeneID" id="83013980"/>
<keyword evidence="3" id="KW-1185">Reference proteome</keyword>
<sequence length="84" mass="9479">MTIKNLKIKRWGNGSGILLPKVLLDMFSLKPDDSFSVVVENDQIVLSPVKRKHLTLAERFANYSGSAEPQGEFWTDDPVGKEQF</sequence>
<dbReference type="InterPro" id="IPR039052">
    <property type="entry name" value="Antitox_PemI-like"/>
</dbReference>
<accession>A0A412G6G5</accession>
<dbReference type="AlphaFoldDB" id="A0A412G6G5"/>
<dbReference type="Pfam" id="PF04014">
    <property type="entry name" value="MazE_antitoxin"/>
    <property type="match status" value="1"/>
</dbReference>
<evidence type="ECO:0000259" key="1">
    <source>
        <dbReference type="SMART" id="SM00966"/>
    </source>
</evidence>
<dbReference type="PANTHER" id="PTHR40516">
    <property type="entry name" value="ANTITOXIN CHPS-RELATED"/>
    <property type="match status" value="1"/>
</dbReference>
<dbReference type="GO" id="GO:0097351">
    <property type="term" value="F:toxin sequestering activity"/>
    <property type="evidence" value="ECO:0007669"/>
    <property type="project" value="InterPro"/>
</dbReference>
<dbReference type="Proteomes" id="UP000284178">
    <property type="component" value="Unassembled WGS sequence"/>
</dbReference>
<comment type="caution">
    <text evidence="2">The sequence shown here is derived from an EMBL/GenBank/DDBJ whole genome shotgun (WGS) entry which is preliminary data.</text>
</comment>
<organism evidence="2 3">
    <name type="scientific">Holdemania filiformis</name>
    <dbReference type="NCBI Taxonomy" id="61171"/>
    <lineage>
        <taxon>Bacteria</taxon>
        <taxon>Bacillati</taxon>
        <taxon>Bacillota</taxon>
        <taxon>Erysipelotrichia</taxon>
        <taxon>Erysipelotrichales</taxon>
        <taxon>Erysipelotrichaceae</taxon>
        <taxon>Holdemania</taxon>
    </lineage>
</organism>
<reference evidence="2 3" key="1">
    <citation type="submission" date="2018-08" db="EMBL/GenBank/DDBJ databases">
        <title>A genome reference for cultivated species of the human gut microbiota.</title>
        <authorList>
            <person name="Zou Y."/>
            <person name="Xue W."/>
            <person name="Luo G."/>
        </authorList>
    </citation>
    <scope>NUCLEOTIDE SEQUENCE [LARGE SCALE GENOMIC DNA]</scope>
    <source>
        <strain evidence="2 3">AF24-29</strain>
    </source>
</reference>
<evidence type="ECO:0000313" key="3">
    <source>
        <dbReference type="Proteomes" id="UP000284178"/>
    </source>
</evidence>
<evidence type="ECO:0000313" key="2">
    <source>
        <dbReference type="EMBL" id="RGR76894.1"/>
    </source>
</evidence>
<protein>
    <submittedName>
        <fullName evidence="2">AbrB family transcriptional regulator</fullName>
    </submittedName>
</protein>
<dbReference type="RefSeq" id="WP_117892555.1">
    <property type="nucleotide sequence ID" value="NZ_CABJCV010000001.1"/>
</dbReference>
<dbReference type="Gene3D" id="2.10.260.10">
    <property type="match status" value="1"/>
</dbReference>
<dbReference type="GO" id="GO:0003677">
    <property type="term" value="F:DNA binding"/>
    <property type="evidence" value="ECO:0007669"/>
    <property type="project" value="InterPro"/>
</dbReference>
<dbReference type="PANTHER" id="PTHR40516:SF1">
    <property type="entry name" value="ANTITOXIN CHPS-RELATED"/>
    <property type="match status" value="1"/>
</dbReference>